<name>X1T3I6_9ZZZZ</name>
<proteinExistence type="predicted"/>
<protein>
    <submittedName>
        <fullName evidence="1">Uncharacterized protein</fullName>
    </submittedName>
</protein>
<sequence length="50" mass="5834">IESHPNLVKLWKEYIKVKRISYLRSIVDCESMITNLTNSRDIAPETIAML</sequence>
<gene>
    <name evidence="1" type="ORF">S12H4_25475</name>
</gene>
<evidence type="ECO:0000313" key="1">
    <source>
        <dbReference type="EMBL" id="GAI74579.1"/>
    </source>
</evidence>
<organism evidence="1">
    <name type="scientific">marine sediment metagenome</name>
    <dbReference type="NCBI Taxonomy" id="412755"/>
    <lineage>
        <taxon>unclassified sequences</taxon>
        <taxon>metagenomes</taxon>
        <taxon>ecological metagenomes</taxon>
    </lineage>
</organism>
<feature type="non-terminal residue" evidence="1">
    <location>
        <position position="50"/>
    </location>
</feature>
<feature type="non-terminal residue" evidence="1">
    <location>
        <position position="1"/>
    </location>
</feature>
<dbReference type="AlphaFoldDB" id="X1T3I6"/>
<reference evidence="1" key="1">
    <citation type="journal article" date="2014" name="Front. Microbiol.">
        <title>High frequency of phylogenetically diverse reductive dehalogenase-homologous genes in deep subseafloor sedimentary metagenomes.</title>
        <authorList>
            <person name="Kawai M."/>
            <person name="Futagami T."/>
            <person name="Toyoda A."/>
            <person name="Takaki Y."/>
            <person name="Nishi S."/>
            <person name="Hori S."/>
            <person name="Arai W."/>
            <person name="Tsubouchi T."/>
            <person name="Morono Y."/>
            <person name="Uchiyama I."/>
            <person name="Ito T."/>
            <person name="Fujiyama A."/>
            <person name="Inagaki F."/>
            <person name="Takami H."/>
        </authorList>
    </citation>
    <scope>NUCLEOTIDE SEQUENCE</scope>
    <source>
        <strain evidence="1">Expedition CK06-06</strain>
    </source>
</reference>
<accession>X1T3I6</accession>
<dbReference type="EMBL" id="BARW01014314">
    <property type="protein sequence ID" value="GAI74579.1"/>
    <property type="molecule type" value="Genomic_DNA"/>
</dbReference>
<comment type="caution">
    <text evidence="1">The sequence shown here is derived from an EMBL/GenBank/DDBJ whole genome shotgun (WGS) entry which is preliminary data.</text>
</comment>